<sequence>MFRWRGGMHFLPVLEHPCYPGERELISFKLKFSLLVQVDCYCFCCTFQFFQSFPQFFSYSELFSHR</sequence>
<dbReference type="AlphaFoldDB" id="A0A8S9XW43"/>
<reference evidence="1" key="1">
    <citation type="journal article" date="2021" name="Mol. Ecol. Resour.">
        <title>Apolygus lucorum genome provides insights into omnivorousness and mesophyll feeding.</title>
        <authorList>
            <person name="Liu Y."/>
            <person name="Liu H."/>
            <person name="Wang H."/>
            <person name="Huang T."/>
            <person name="Liu B."/>
            <person name="Yang B."/>
            <person name="Yin L."/>
            <person name="Li B."/>
            <person name="Zhang Y."/>
            <person name="Zhang S."/>
            <person name="Jiang F."/>
            <person name="Zhang X."/>
            <person name="Ren Y."/>
            <person name="Wang B."/>
            <person name="Wang S."/>
            <person name="Lu Y."/>
            <person name="Wu K."/>
            <person name="Fan W."/>
            <person name="Wang G."/>
        </authorList>
    </citation>
    <scope>NUCLEOTIDE SEQUENCE</scope>
    <source>
        <strain evidence="1">12Hb</strain>
    </source>
</reference>
<dbReference type="Proteomes" id="UP000466442">
    <property type="component" value="Unassembled WGS sequence"/>
</dbReference>
<keyword evidence="2" id="KW-1185">Reference proteome</keyword>
<gene>
    <name evidence="1" type="ORF">GE061_011000</name>
</gene>
<evidence type="ECO:0000313" key="1">
    <source>
        <dbReference type="EMBL" id="KAF6213282.1"/>
    </source>
</evidence>
<dbReference type="EMBL" id="WIXP02000003">
    <property type="protein sequence ID" value="KAF6213282.1"/>
    <property type="molecule type" value="Genomic_DNA"/>
</dbReference>
<name>A0A8S9XW43_APOLU</name>
<comment type="caution">
    <text evidence="1">The sequence shown here is derived from an EMBL/GenBank/DDBJ whole genome shotgun (WGS) entry which is preliminary data.</text>
</comment>
<organism evidence="1 2">
    <name type="scientific">Apolygus lucorum</name>
    <name type="common">Small green plant bug</name>
    <name type="synonym">Lygocoris lucorum</name>
    <dbReference type="NCBI Taxonomy" id="248454"/>
    <lineage>
        <taxon>Eukaryota</taxon>
        <taxon>Metazoa</taxon>
        <taxon>Ecdysozoa</taxon>
        <taxon>Arthropoda</taxon>
        <taxon>Hexapoda</taxon>
        <taxon>Insecta</taxon>
        <taxon>Pterygota</taxon>
        <taxon>Neoptera</taxon>
        <taxon>Paraneoptera</taxon>
        <taxon>Hemiptera</taxon>
        <taxon>Heteroptera</taxon>
        <taxon>Panheteroptera</taxon>
        <taxon>Cimicomorpha</taxon>
        <taxon>Miridae</taxon>
        <taxon>Mirini</taxon>
        <taxon>Apolygus</taxon>
    </lineage>
</organism>
<accession>A0A8S9XW43</accession>
<evidence type="ECO:0000313" key="2">
    <source>
        <dbReference type="Proteomes" id="UP000466442"/>
    </source>
</evidence>
<protein>
    <submittedName>
        <fullName evidence="1">Uncharacterized protein</fullName>
    </submittedName>
</protein>
<proteinExistence type="predicted"/>